<name>A0AC60P043_IXOPE</name>
<dbReference type="EMBL" id="JABSTQ010011330">
    <property type="protein sequence ID" value="KAG0412697.1"/>
    <property type="molecule type" value="Genomic_DNA"/>
</dbReference>
<evidence type="ECO:0000313" key="1">
    <source>
        <dbReference type="EMBL" id="KAG0412697.1"/>
    </source>
</evidence>
<keyword evidence="2" id="KW-1185">Reference proteome</keyword>
<accession>A0AC60P043</accession>
<gene>
    <name evidence="1" type="ORF">HPB47_010181</name>
</gene>
<evidence type="ECO:0000313" key="2">
    <source>
        <dbReference type="Proteomes" id="UP000805193"/>
    </source>
</evidence>
<proteinExistence type="predicted"/>
<organism evidence="1 2">
    <name type="scientific">Ixodes persulcatus</name>
    <name type="common">Taiga tick</name>
    <dbReference type="NCBI Taxonomy" id="34615"/>
    <lineage>
        <taxon>Eukaryota</taxon>
        <taxon>Metazoa</taxon>
        <taxon>Ecdysozoa</taxon>
        <taxon>Arthropoda</taxon>
        <taxon>Chelicerata</taxon>
        <taxon>Arachnida</taxon>
        <taxon>Acari</taxon>
        <taxon>Parasitiformes</taxon>
        <taxon>Ixodida</taxon>
        <taxon>Ixodoidea</taxon>
        <taxon>Ixodidae</taxon>
        <taxon>Ixodinae</taxon>
        <taxon>Ixodes</taxon>
    </lineage>
</organism>
<reference evidence="1 2" key="1">
    <citation type="journal article" date="2020" name="Cell">
        <title>Large-Scale Comparative Analyses of Tick Genomes Elucidate Their Genetic Diversity and Vector Capacities.</title>
        <authorList>
            <consortium name="Tick Genome and Microbiome Consortium (TIGMIC)"/>
            <person name="Jia N."/>
            <person name="Wang J."/>
            <person name="Shi W."/>
            <person name="Du L."/>
            <person name="Sun Y."/>
            <person name="Zhan W."/>
            <person name="Jiang J.F."/>
            <person name="Wang Q."/>
            <person name="Zhang B."/>
            <person name="Ji P."/>
            <person name="Bell-Sakyi L."/>
            <person name="Cui X.M."/>
            <person name="Yuan T.T."/>
            <person name="Jiang B.G."/>
            <person name="Yang W.F."/>
            <person name="Lam T.T."/>
            <person name="Chang Q.C."/>
            <person name="Ding S.J."/>
            <person name="Wang X.J."/>
            <person name="Zhu J.G."/>
            <person name="Ruan X.D."/>
            <person name="Zhao L."/>
            <person name="Wei J.T."/>
            <person name="Ye R.Z."/>
            <person name="Que T.C."/>
            <person name="Du C.H."/>
            <person name="Zhou Y.H."/>
            <person name="Cheng J.X."/>
            <person name="Dai P.F."/>
            <person name="Guo W.B."/>
            <person name="Han X.H."/>
            <person name="Huang E.J."/>
            <person name="Li L.F."/>
            <person name="Wei W."/>
            <person name="Gao Y.C."/>
            <person name="Liu J.Z."/>
            <person name="Shao H.Z."/>
            <person name="Wang X."/>
            <person name="Wang C.C."/>
            <person name="Yang T.C."/>
            <person name="Huo Q.B."/>
            <person name="Li W."/>
            <person name="Chen H.Y."/>
            <person name="Chen S.E."/>
            <person name="Zhou L.G."/>
            <person name="Ni X.B."/>
            <person name="Tian J.H."/>
            <person name="Sheng Y."/>
            <person name="Liu T."/>
            <person name="Pan Y.S."/>
            <person name="Xia L.Y."/>
            <person name="Li J."/>
            <person name="Zhao F."/>
            <person name="Cao W.C."/>
        </authorList>
    </citation>
    <scope>NUCLEOTIDE SEQUENCE [LARGE SCALE GENOMIC DNA]</scope>
    <source>
        <strain evidence="1">Iper-2018</strain>
    </source>
</reference>
<dbReference type="Proteomes" id="UP000805193">
    <property type="component" value="Unassembled WGS sequence"/>
</dbReference>
<sequence length="776" mass="84922">MAASALGLGAGQSASQLTRTLERLLEDAQLTGELRLNGRKLRELPKCTAKYDLRDTVHADLSKNRLYELPPEVCQLSLLERLDCHNNLLRAVPSSVISLQSLTYLDLSRNQLSTVPAALCQLPIQVLILSNNRLVSLPQEIGLMKCLMDLDASCNELCLLPPGVGELSGLRCLRVRRNRLVELPVELCGLRLWRLDLGANRLARLPPALRLMTSLQELLLDCNPIVSPPAFLCTRGKVHVFKFLEMEAIKEDRKRGALLDSEFRKGPRSSPGMLGELRHQNGQLPEAKRSTLDSGYSTSDGDRRWSQDTPESGCEPEEGGRLALRAAEATKERRQERELQLHRHLSESSSGRPRTPSTLSPGSEVDAEEAFAGEQALEEMDDTNQKNGDVDAADTGGVGHVQGISYRWPPAPPESGEGGVARKAYPHIQTYREFKEALRQQRLGGGLGPRRGSEGSGNGSLPSSTCSSPPVPGNNHVTPEEEFRARHEAIVHQQRLEAALAQQRLEQDRPAWKQPPCQSAPQSAPKVDRGAVREAPSPGRPNGLTPPAERGKGSPRTPPRRALAVGPDPHFTIRRGLEKAREEQELLDQLRWVIENRLKVSLPPELGPSLMDGVVLCHLANQVRPRSVASIHVPSPAVPKLTMAKCRRNVENFLGACRQLGVPEGDLFFWEDLVLRLDAVRAARATASLLRGFGPPVTRADRLLAPVLLGVFVATCVTLAVWSPSSHDSASSFCLGLSLAFFEATCSSQDVLEEKGLVRVAVTVQELFKLAGGARH</sequence>
<protein>
    <submittedName>
        <fullName evidence="1">Uncharacterized protein</fullName>
    </submittedName>
</protein>
<comment type="caution">
    <text evidence="1">The sequence shown here is derived from an EMBL/GenBank/DDBJ whole genome shotgun (WGS) entry which is preliminary data.</text>
</comment>